<keyword evidence="2" id="KW-0326">Glycosidase</keyword>
<evidence type="ECO:0000256" key="1">
    <source>
        <dbReference type="ARBA" id="ARBA00022801"/>
    </source>
</evidence>
<protein>
    <submittedName>
        <fullName evidence="3">Alpha-galactosidase</fullName>
    </submittedName>
</protein>
<dbReference type="EMBL" id="DSXR01000074">
    <property type="protein sequence ID" value="HGS87397.1"/>
    <property type="molecule type" value="Genomic_DNA"/>
</dbReference>
<accession>A0A7C4KZT7</accession>
<dbReference type="Pfam" id="PF02065">
    <property type="entry name" value="Melibiase"/>
    <property type="match status" value="1"/>
</dbReference>
<dbReference type="InterPro" id="IPR002252">
    <property type="entry name" value="Glyco_hydro_36"/>
</dbReference>
<organism evidence="3">
    <name type="scientific">Bellilinea caldifistulae</name>
    <dbReference type="NCBI Taxonomy" id="360411"/>
    <lineage>
        <taxon>Bacteria</taxon>
        <taxon>Bacillati</taxon>
        <taxon>Chloroflexota</taxon>
        <taxon>Anaerolineae</taxon>
        <taxon>Anaerolineales</taxon>
        <taxon>Anaerolineaceae</taxon>
        <taxon>Bellilinea</taxon>
    </lineage>
</organism>
<keyword evidence="1" id="KW-0378">Hydrolase</keyword>
<sequence length="782" mass="88292">MPTFHHAQYDLSINPDQGWFSVTSRQYPIRLEQIRLNITFTANNRRQDLLSIWQTHTATEGEIHTPLGRLRSFTIDSTLPIGGLKTRIEFAFADHLPFLLWRLFLSNLGEEPVWIERIELMRVGGMQSDSRLDFGRPFTARDFWFYSNGWQSWSYTAAYPATASLRRSRLGAFQKPMVINAGTPDLKQNGYFTSDFFGILTDAAQHTAILAGFLSQREHFGSLEAVLYDQPALRLWANGDHTLLESGSTMHTDWAVLLIGSADDAGIFQLYLHVVAQEHDVHIPKESPSGWCSWYHFYTHVTAQNVEENLNTLLQLKPSLPLELIQIDDGFESQVGDWFTFKPTFPDGVAPLAEQTSQAGFTPGLWLAPFIVHPQSQLEQEHPDWLLRDRRGRPVNAGFVWNAFAHGLDLTVPAALEYACQVVDTAAHEWKFPYLKLDFIYAAALPGVYHNPTLTRAQVLRRGMQALRQAAGEQTFLLGCGAPLGSVLGLVDAMRIGADVSGDWLPAFNNIRFPFKHEPHMPSARNSINNILTRAPLHRRWWINDPDCLLVRPDTRLSLSEVQTLATAIALTGGSLLLSDDLPALPQERIRLAQVLLPVIGQTAQVLDLLSSEMPTLLRLDLEGAFGSWHLLAHFNWEDTPQPWNFEPQTFHLTGKGYHLHSFWDDNSFTCRTGETVNFPPIPPHGVALLAAYPQSEGITYAGSSLHISQGLEVKRWQFLEDGLDLELDLGRSFEGWFELLLNQTPQSVSGDVLRWQEMGKGRFRFFVQSEGIPCKIRIVSR</sequence>
<dbReference type="InterPro" id="IPR050985">
    <property type="entry name" value="Alpha-glycosidase_related"/>
</dbReference>
<evidence type="ECO:0000313" key="3">
    <source>
        <dbReference type="EMBL" id="HGS87397.1"/>
    </source>
</evidence>
<evidence type="ECO:0000256" key="2">
    <source>
        <dbReference type="ARBA" id="ARBA00023295"/>
    </source>
</evidence>
<gene>
    <name evidence="3" type="ORF">ENT17_07230</name>
</gene>
<comment type="caution">
    <text evidence="3">The sequence shown here is derived from an EMBL/GenBank/DDBJ whole genome shotgun (WGS) entry which is preliminary data.</text>
</comment>
<dbReference type="InterPro" id="IPR017853">
    <property type="entry name" value="GH"/>
</dbReference>
<dbReference type="PANTHER" id="PTHR43053">
    <property type="entry name" value="GLYCOSIDASE FAMILY 31"/>
    <property type="match status" value="1"/>
</dbReference>
<dbReference type="AlphaFoldDB" id="A0A7C4KZT7"/>
<dbReference type="InterPro" id="IPR013785">
    <property type="entry name" value="Aldolase_TIM"/>
</dbReference>
<dbReference type="SUPFAM" id="SSF51445">
    <property type="entry name" value="(Trans)glycosidases"/>
    <property type="match status" value="1"/>
</dbReference>
<dbReference type="GO" id="GO:0004557">
    <property type="term" value="F:alpha-galactosidase activity"/>
    <property type="evidence" value="ECO:0007669"/>
    <property type="project" value="InterPro"/>
</dbReference>
<proteinExistence type="predicted"/>
<dbReference type="Gene3D" id="3.20.20.70">
    <property type="entry name" value="Aldolase class I"/>
    <property type="match status" value="1"/>
</dbReference>
<dbReference type="PANTHER" id="PTHR43053:SF3">
    <property type="entry name" value="ALPHA-GALACTOSIDASE C-RELATED"/>
    <property type="match status" value="1"/>
</dbReference>
<reference evidence="3" key="1">
    <citation type="journal article" date="2020" name="mSystems">
        <title>Genome- and Community-Level Interaction Insights into Carbon Utilization and Element Cycling Functions of Hydrothermarchaeota in Hydrothermal Sediment.</title>
        <authorList>
            <person name="Zhou Z."/>
            <person name="Liu Y."/>
            <person name="Xu W."/>
            <person name="Pan J."/>
            <person name="Luo Z.H."/>
            <person name="Li M."/>
        </authorList>
    </citation>
    <scope>NUCLEOTIDE SEQUENCE [LARGE SCALE GENOMIC DNA]</scope>
    <source>
        <strain evidence="3">SpSt-556</strain>
    </source>
</reference>
<dbReference type="GO" id="GO:0016052">
    <property type="term" value="P:carbohydrate catabolic process"/>
    <property type="evidence" value="ECO:0007669"/>
    <property type="project" value="InterPro"/>
</dbReference>
<name>A0A7C4KZT7_9CHLR</name>
<dbReference type="CDD" id="cd14791">
    <property type="entry name" value="GH36"/>
    <property type="match status" value="1"/>
</dbReference>